<evidence type="ECO:0000259" key="1">
    <source>
        <dbReference type="SMART" id="SM00507"/>
    </source>
</evidence>
<dbReference type="Gene3D" id="3.90.75.20">
    <property type="match status" value="1"/>
</dbReference>
<dbReference type="SUPFAM" id="SSF54060">
    <property type="entry name" value="His-Me finger endonucleases"/>
    <property type="match status" value="1"/>
</dbReference>
<keyword evidence="2" id="KW-0540">Nuclease</keyword>
<dbReference type="SMART" id="SM00507">
    <property type="entry name" value="HNHc"/>
    <property type="match status" value="1"/>
</dbReference>
<evidence type="ECO:0000313" key="2">
    <source>
        <dbReference type="EMBL" id="MCG2614872.1"/>
    </source>
</evidence>
<accession>A0ABS9KRB9</accession>
<dbReference type="InterPro" id="IPR003615">
    <property type="entry name" value="HNH_nuc"/>
</dbReference>
<dbReference type="GO" id="GO:0004519">
    <property type="term" value="F:endonuclease activity"/>
    <property type="evidence" value="ECO:0007669"/>
    <property type="project" value="UniProtKB-KW"/>
</dbReference>
<gene>
    <name evidence="2" type="ORF">LZZ85_11290</name>
</gene>
<keyword evidence="3" id="KW-1185">Reference proteome</keyword>
<name>A0ABS9KRB9_9BACT</name>
<dbReference type="InterPro" id="IPR044925">
    <property type="entry name" value="His-Me_finger_sf"/>
</dbReference>
<proteinExistence type="predicted"/>
<keyword evidence="2" id="KW-0378">Hydrolase</keyword>
<sequence>MQQAREPEQFKPVPRTGGMYLISSYGYLYSLKSGERKRIKDFDNHGYRRAEISFNAGKRKVLLHVLTAAAFKRNPKKKKVVNHKDGDKSNNYYKNLQWATHSENSLHVYRVLGRVISDSHRAAVSKAAKAMHARKKEQTIQHETGATLVH</sequence>
<organism evidence="2 3">
    <name type="scientific">Terrimonas ginsenosidimutans</name>
    <dbReference type="NCBI Taxonomy" id="2908004"/>
    <lineage>
        <taxon>Bacteria</taxon>
        <taxon>Pseudomonadati</taxon>
        <taxon>Bacteroidota</taxon>
        <taxon>Chitinophagia</taxon>
        <taxon>Chitinophagales</taxon>
        <taxon>Chitinophagaceae</taxon>
        <taxon>Terrimonas</taxon>
    </lineage>
</organism>
<dbReference type="EMBL" id="JAKLTR010000006">
    <property type="protein sequence ID" value="MCG2614872.1"/>
    <property type="molecule type" value="Genomic_DNA"/>
</dbReference>
<dbReference type="Proteomes" id="UP001165367">
    <property type="component" value="Unassembled WGS sequence"/>
</dbReference>
<reference evidence="2" key="1">
    <citation type="submission" date="2022-01" db="EMBL/GenBank/DDBJ databases">
        <authorList>
            <person name="Jo J.-H."/>
            <person name="Im W.-T."/>
        </authorList>
    </citation>
    <scope>NUCLEOTIDE SEQUENCE</scope>
    <source>
        <strain evidence="2">NA20</strain>
    </source>
</reference>
<dbReference type="RefSeq" id="WP_237871690.1">
    <property type="nucleotide sequence ID" value="NZ_JAKLTR010000006.1"/>
</dbReference>
<evidence type="ECO:0000313" key="3">
    <source>
        <dbReference type="Proteomes" id="UP001165367"/>
    </source>
</evidence>
<feature type="domain" description="HNH nuclease" evidence="1">
    <location>
        <begin position="57"/>
        <end position="105"/>
    </location>
</feature>
<dbReference type="Pfam" id="PF13392">
    <property type="entry name" value="HNH_3"/>
    <property type="match status" value="1"/>
</dbReference>
<comment type="caution">
    <text evidence="2">The sequence shown here is derived from an EMBL/GenBank/DDBJ whole genome shotgun (WGS) entry which is preliminary data.</text>
</comment>
<keyword evidence="2" id="KW-0255">Endonuclease</keyword>
<protein>
    <submittedName>
        <fullName evidence="2">HNH endonuclease</fullName>
    </submittedName>
</protein>